<keyword evidence="2" id="KW-0436">Ligase</keyword>
<evidence type="ECO:0000313" key="10">
    <source>
        <dbReference type="EnsemblPlants" id="Solyc01g098870.3.1"/>
    </source>
</evidence>
<dbReference type="GO" id="GO:0006434">
    <property type="term" value="P:seryl-tRNA aminoacylation"/>
    <property type="evidence" value="ECO:0007669"/>
    <property type="project" value="InterPro"/>
</dbReference>
<evidence type="ECO:0000256" key="8">
    <source>
        <dbReference type="SAM" id="MobiDB-lite"/>
    </source>
</evidence>
<keyword evidence="3" id="KW-0547">Nucleotide-binding</keyword>
<dbReference type="PANTHER" id="PTHR35701:SF1">
    <property type="entry name" value="OS11G0148400 PROTEIN"/>
    <property type="match status" value="1"/>
</dbReference>
<evidence type="ECO:0000256" key="4">
    <source>
        <dbReference type="ARBA" id="ARBA00022840"/>
    </source>
</evidence>
<evidence type="ECO:0000256" key="6">
    <source>
        <dbReference type="ARBA" id="ARBA00023146"/>
    </source>
</evidence>
<accession>A0A3Q7EPA9</accession>
<feature type="compositionally biased region" description="Low complexity" evidence="8">
    <location>
        <begin position="70"/>
        <end position="83"/>
    </location>
</feature>
<dbReference type="InParanoid" id="A0A3Q7EPA9"/>
<dbReference type="InterPro" id="IPR033729">
    <property type="entry name" value="SerRS_core"/>
</dbReference>
<dbReference type="Pfam" id="PF00587">
    <property type="entry name" value="tRNA-synt_2b"/>
    <property type="match status" value="1"/>
</dbReference>
<dbReference type="Pfam" id="PF02403">
    <property type="entry name" value="Seryl_tRNA_N"/>
    <property type="match status" value="1"/>
</dbReference>
<dbReference type="FunFam" id="1.10.287.40:FF:000003">
    <property type="entry name" value="Serine--tRNA ligase cytoplasmic"/>
    <property type="match status" value="1"/>
</dbReference>
<evidence type="ECO:0000259" key="9">
    <source>
        <dbReference type="PROSITE" id="PS50862"/>
    </source>
</evidence>
<dbReference type="EnsemblPlants" id="Solyc01g098870.3.1">
    <property type="protein sequence ID" value="Solyc01g098870.3.1"/>
    <property type="gene ID" value="Solyc01g098870.3"/>
</dbReference>
<dbReference type="InterPro" id="IPR006195">
    <property type="entry name" value="aa-tRNA-synth_II"/>
</dbReference>
<dbReference type="CDD" id="cd00770">
    <property type="entry name" value="SerRS_core"/>
    <property type="match status" value="1"/>
</dbReference>
<feature type="domain" description="Aminoacyl-transfer RNA synthetases class-II family profile" evidence="9">
    <location>
        <begin position="1288"/>
        <end position="1598"/>
    </location>
</feature>
<dbReference type="InterPro" id="IPR015866">
    <property type="entry name" value="Ser-tRNA-synth_1_N"/>
</dbReference>
<protein>
    <recommendedName>
        <fullName evidence="1">serine--tRNA ligase</fullName>
        <ecNumber evidence="1">6.1.1.11</ecNumber>
    </recommendedName>
    <alternativeName>
        <fullName evidence="7">Seryl-tRNA synthetase</fullName>
    </alternativeName>
</protein>
<keyword evidence="4" id="KW-0067">ATP-binding</keyword>
<name>A0A3Q7EPA9_SOLLC</name>
<dbReference type="InterPro" id="IPR010978">
    <property type="entry name" value="tRNA-bd_arm"/>
</dbReference>
<feature type="compositionally biased region" description="Polar residues" evidence="8">
    <location>
        <begin position="50"/>
        <end position="62"/>
    </location>
</feature>
<dbReference type="InterPro" id="IPR045864">
    <property type="entry name" value="aa-tRNA-synth_II/BPL/LPL"/>
</dbReference>
<feature type="compositionally biased region" description="Basic and acidic residues" evidence="8">
    <location>
        <begin position="115"/>
        <end position="125"/>
    </location>
</feature>
<evidence type="ECO:0000313" key="11">
    <source>
        <dbReference type="Proteomes" id="UP000004994"/>
    </source>
</evidence>
<feature type="region of interest" description="Disordered" evidence="8">
    <location>
        <begin position="655"/>
        <end position="677"/>
    </location>
</feature>
<reference evidence="10" key="2">
    <citation type="submission" date="2019-01" db="UniProtKB">
        <authorList>
            <consortium name="EnsemblPlants"/>
        </authorList>
    </citation>
    <scope>IDENTIFICATION</scope>
    <source>
        <strain evidence="10">cv. Heinz 1706</strain>
    </source>
</reference>
<dbReference type="InterPro" id="IPR059024">
    <property type="entry name" value="SYNRG_C"/>
</dbReference>
<dbReference type="GO" id="GO:0005524">
    <property type="term" value="F:ATP binding"/>
    <property type="evidence" value="ECO:0007669"/>
    <property type="project" value="UniProtKB-KW"/>
</dbReference>
<dbReference type="Pfam" id="PF25999">
    <property type="entry name" value="SYNRG_C"/>
    <property type="match status" value="1"/>
</dbReference>
<evidence type="ECO:0000256" key="5">
    <source>
        <dbReference type="ARBA" id="ARBA00022917"/>
    </source>
</evidence>
<dbReference type="STRING" id="4081.A0A3Q7EPA9"/>
<dbReference type="OMA" id="HAKCHLD"/>
<evidence type="ECO:0000256" key="7">
    <source>
        <dbReference type="ARBA" id="ARBA00031113"/>
    </source>
</evidence>
<dbReference type="PROSITE" id="PS50862">
    <property type="entry name" value="AA_TRNA_LIGASE_II"/>
    <property type="match status" value="1"/>
</dbReference>
<dbReference type="PANTHER" id="PTHR35701">
    <property type="entry name" value="OS11G0148400 PROTEIN"/>
    <property type="match status" value="1"/>
</dbReference>
<dbReference type="SUPFAM" id="SSF55681">
    <property type="entry name" value="Class II aaRS and biotin synthetases"/>
    <property type="match status" value="2"/>
</dbReference>
<dbReference type="InterPro" id="IPR002317">
    <property type="entry name" value="Ser-tRNA-ligase_type_1"/>
</dbReference>
<dbReference type="InterPro" id="IPR042103">
    <property type="entry name" value="SerRS_1_N_sf"/>
</dbReference>
<evidence type="ECO:0000256" key="3">
    <source>
        <dbReference type="ARBA" id="ARBA00022741"/>
    </source>
</evidence>
<feature type="compositionally biased region" description="Polar residues" evidence="8">
    <location>
        <begin position="19"/>
        <end position="30"/>
    </location>
</feature>
<keyword evidence="6" id="KW-0030">Aminoacyl-tRNA synthetase</keyword>
<evidence type="ECO:0000256" key="2">
    <source>
        <dbReference type="ARBA" id="ARBA00022598"/>
    </source>
</evidence>
<sequence>MAEDDDDSFGDFTFASFSTNSLNTQFTPPKSVTPPEDDEWGDFVEYPSGSEPSTASSLSQSKPFDPFGFSPNSASVSESPSKSEQAKKTTGWVKPSGALPLSLFGEEENAEEEEKEKSAKEDTNTKVRNGSNANLGYGFDSTKSNLYNQKLKSENGPLSNTGNLVGLDSVNSNSKMSALQSNGLGFDPNMGSPCVSRVQSLNYLASLIGEDQQIRAQSTGLVLDSDDFSSSANVSSSIFNMSNPDFDMSKSTLNGLNRTLSADAITSLNDRGLQIKTGGIGLVFESNALSSSANFTSSCLSVWNPDFHLSKSNQNGLSRTSSLDVISNLNDQGKNVGIDLNLTGVSSSAATSSSVWNLDSNRSRSNQTGLNRALSLDALTNLNDQAQQIKTENSGLVPNSNGSSSFANASSSTFGGWNFDFGGFGSAVEMSNSSSNVGGFNSNINAVGSSADVDDHHNDNDEDEDGWEFKDAYSISKVGDCNSKATSEAKKEHESSAFSFDFHNGLNGSVDLFATSKGSATSDSEADHAGHMQADSFGFGNSSMDLFTMSSQPIDLFATSSDGRHEQKESTGALDPHPVVGSAESDEDFGEFTTASSDSGLKLEEEQKLGDVAHSELQASESDDKDQVKESKLENHKGALPLSIFGDEELEVDESTNTEDVIVPHNASYSKNDRSPDSNISINDLISNLYSKAEQTSPVQDGSSQMRTYNDISLLTFEDPPQRSFSDLNLDNYLELYSKLRNKLCFHAKCHLDDLKGAQSIDGLPVEEAKILTLNKEIEEVCKDFDQDNVMCKGDHLEGHLSQNACMSAFIEILQDSKFQALESEYHLSRRLSLVENDLETTVDLIRHATMMLKILRSGSLEEQSMYVSVWYKMISACAQELQHGSCIWKKILEMNGQSHVLSHPRGRAFIRALGEIYRVAVVLEASVKLCKPWTWLDSAQYGSIHSMLDECHSIWSSLGLGEALSSMLDSASGDGSSVASLLDSIKLIHGLDGLTLQKHLYAQKEVCRLSLLTLEVLPGMELIDWNGEHYLLTLANLWANLISSDPPELPQLIIGWVLAFGLFGRVFFRTKVYFGTKSCRCEHQDTYAEAWLEVLYRRQYRDGVRYRLLDFCLAVFSCKICSKACQSSFPIFPFFSPQQGEEEEKMLDINLFREDKGHNPEIIRESQRRRFADVDLVDQVIQLDKEWRQRQFEVDNLRKDFNKINREIASLKISGEDASQKIKDTAENKQLTAKKEAEVQEARAALYSKLEIIGNLVHDSVPISNDEANNAVVRTWGERRTEKGLKNHVDLVEALGIADITKGANVAGGRGYYLKGDGVRLNQALINFALDFLEKRKYTPLQTPFFMRKDIMAKCAQLAQFDEELYKVTGEGDDKYLIATAEQPLCAYHLDDWIHPSQLPLRYCNTTWHQQRPLLLLLPVGLYGLTSMPFTRYAGYSSCFRKEAGSHGRDTLGIFRVHQFEKVEQFCLTSPNGNDSWDMHEEMIKNSEEFFQQLNIPYQIVAIVSGALNDAAAKKYDLEGWYPASSAYRELVSCSNCTDYQSRKLEIRFGQKKGNEQAKQYVHLLNSTLTATERTMCCILENNQREDGVEIPEVLRPYMGGKTFMPFQAPPAKEAKGKKSKA</sequence>
<reference evidence="10" key="1">
    <citation type="journal article" date="2012" name="Nature">
        <title>The tomato genome sequence provides insights into fleshy fruit evolution.</title>
        <authorList>
            <consortium name="Tomato Genome Consortium"/>
        </authorList>
    </citation>
    <scope>NUCLEOTIDE SEQUENCE [LARGE SCALE GENOMIC DNA]</scope>
    <source>
        <strain evidence="10">cv. Heinz 1706</strain>
    </source>
</reference>
<feature type="region of interest" description="Disordered" evidence="8">
    <location>
        <begin position="19"/>
        <end position="139"/>
    </location>
</feature>
<dbReference type="SUPFAM" id="SSF46589">
    <property type="entry name" value="tRNA-binding arm"/>
    <property type="match status" value="1"/>
</dbReference>
<keyword evidence="11" id="KW-1185">Reference proteome</keyword>
<dbReference type="Gene3D" id="3.30.930.10">
    <property type="entry name" value="Bira Bifunctional Protein, Domain 2"/>
    <property type="match status" value="1"/>
</dbReference>
<dbReference type="PRINTS" id="PR00981">
    <property type="entry name" value="TRNASYNTHSER"/>
</dbReference>
<organism evidence="10">
    <name type="scientific">Solanum lycopersicum</name>
    <name type="common">Tomato</name>
    <name type="synonym">Lycopersicon esculentum</name>
    <dbReference type="NCBI Taxonomy" id="4081"/>
    <lineage>
        <taxon>Eukaryota</taxon>
        <taxon>Viridiplantae</taxon>
        <taxon>Streptophyta</taxon>
        <taxon>Embryophyta</taxon>
        <taxon>Tracheophyta</taxon>
        <taxon>Spermatophyta</taxon>
        <taxon>Magnoliopsida</taxon>
        <taxon>eudicotyledons</taxon>
        <taxon>Gunneridae</taxon>
        <taxon>Pentapetalae</taxon>
        <taxon>asterids</taxon>
        <taxon>lamiids</taxon>
        <taxon>Solanales</taxon>
        <taxon>Solanaceae</taxon>
        <taxon>Solanoideae</taxon>
        <taxon>Solaneae</taxon>
        <taxon>Solanum</taxon>
        <taxon>Solanum subgen. Lycopersicon</taxon>
    </lineage>
</organism>
<feature type="region of interest" description="Disordered" evidence="8">
    <location>
        <begin position="561"/>
        <end position="601"/>
    </location>
</feature>
<dbReference type="PaxDb" id="4081-Solyc01g098870.2.1"/>
<dbReference type="EC" id="6.1.1.11" evidence="1"/>
<dbReference type="Gene3D" id="1.10.287.40">
    <property type="entry name" value="Serine-tRNA synthetase, tRNA binding domain"/>
    <property type="match status" value="1"/>
</dbReference>
<dbReference type="Gramene" id="Solyc01g098870.3.1">
    <property type="protein sequence ID" value="Solyc01g098870.3.1"/>
    <property type="gene ID" value="Solyc01g098870.3"/>
</dbReference>
<keyword evidence="5" id="KW-0648">Protein biosynthesis</keyword>
<feature type="compositionally biased region" description="Acidic residues" evidence="8">
    <location>
        <begin position="105"/>
        <end position="114"/>
    </location>
</feature>
<dbReference type="GO" id="GO:0004828">
    <property type="term" value="F:serine-tRNA ligase activity"/>
    <property type="evidence" value="ECO:0007669"/>
    <property type="project" value="UniProtKB-EC"/>
</dbReference>
<evidence type="ECO:0000256" key="1">
    <source>
        <dbReference type="ARBA" id="ARBA00012840"/>
    </source>
</evidence>
<dbReference type="InterPro" id="IPR002314">
    <property type="entry name" value="aa-tRNA-synt_IIb"/>
</dbReference>
<proteinExistence type="predicted"/>
<dbReference type="Proteomes" id="UP000004994">
    <property type="component" value="Chromosome 1"/>
</dbReference>